<evidence type="ECO:0000313" key="1">
    <source>
        <dbReference type="EMBL" id="KKB07481.1"/>
    </source>
</evidence>
<proteinExistence type="predicted"/>
<dbReference type="EMBL" id="JZEY01000061">
    <property type="protein sequence ID" value="KKB07481.1"/>
    <property type="molecule type" value="Genomic_DNA"/>
</dbReference>
<reference evidence="1 2" key="1">
    <citation type="submission" date="2015-03" db="EMBL/GenBank/DDBJ databases">
        <authorList>
            <person name="Hassan Y."/>
            <person name="Lepp D."/>
            <person name="Li X.-Z."/>
            <person name="Zhou T."/>
        </authorList>
    </citation>
    <scope>NUCLEOTIDE SEQUENCE [LARGE SCALE GENOMIC DNA]</scope>
    <source>
        <strain evidence="1 2">IPL18</strain>
    </source>
</reference>
<dbReference type="OrthoDB" id="7950812at2"/>
<dbReference type="Proteomes" id="UP000033649">
    <property type="component" value="Unassembled WGS sequence"/>
</dbReference>
<evidence type="ECO:0008006" key="3">
    <source>
        <dbReference type="Google" id="ProtNLM"/>
    </source>
</evidence>
<accession>A0A0F5FF39</accession>
<protein>
    <recommendedName>
        <fullName evidence="3">DUF1192 domain-containing protein</fullName>
    </recommendedName>
</protein>
<dbReference type="AlphaFoldDB" id="A0A0F5FF39"/>
<keyword evidence="2" id="KW-1185">Reference proteome</keyword>
<sequence length="60" mass="6756">MDEIERKRPTSHDIGMVLDSLSVEELQERIALLDTEIVRLRAAIDAKGNSRKAAEAAFKF</sequence>
<gene>
    <name evidence="1" type="ORF">VE26_12045</name>
</gene>
<evidence type="ECO:0000313" key="2">
    <source>
        <dbReference type="Proteomes" id="UP000033649"/>
    </source>
</evidence>
<dbReference type="RefSeq" id="WP_046105510.1">
    <property type="nucleotide sequence ID" value="NZ_JZEY01000061.1"/>
</dbReference>
<dbReference type="STRING" id="429727.VE26_12045"/>
<organism evidence="1 2">
    <name type="scientific">Devosia chinhatensis</name>
    <dbReference type="NCBI Taxonomy" id="429727"/>
    <lineage>
        <taxon>Bacteria</taxon>
        <taxon>Pseudomonadati</taxon>
        <taxon>Pseudomonadota</taxon>
        <taxon>Alphaproteobacteria</taxon>
        <taxon>Hyphomicrobiales</taxon>
        <taxon>Devosiaceae</taxon>
        <taxon>Devosia</taxon>
    </lineage>
</organism>
<dbReference type="PATRIC" id="fig|429727.3.peg.2479"/>
<dbReference type="InterPro" id="IPR009579">
    <property type="entry name" value="DUF1192"/>
</dbReference>
<comment type="caution">
    <text evidence="1">The sequence shown here is derived from an EMBL/GenBank/DDBJ whole genome shotgun (WGS) entry which is preliminary data.</text>
</comment>
<name>A0A0F5FF39_9HYPH</name>
<dbReference type="Pfam" id="PF06698">
    <property type="entry name" value="DUF1192"/>
    <property type="match status" value="1"/>
</dbReference>